<reference evidence="3 4" key="1">
    <citation type="journal article" date="2021" name="Comput. Struct. Biotechnol. J.">
        <title>De novo genome assembly of the potent medicinal plant Rehmannia glutinosa using nanopore technology.</title>
        <authorList>
            <person name="Ma L."/>
            <person name="Dong C."/>
            <person name="Song C."/>
            <person name="Wang X."/>
            <person name="Zheng X."/>
            <person name="Niu Y."/>
            <person name="Chen S."/>
            <person name="Feng W."/>
        </authorList>
    </citation>
    <scope>NUCLEOTIDE SEQUENCE [LARGE SCALE GENOMIC DNA]</scope>
    <source>
        <strain evidence="3">DH-2019</strain>
    </source>
</reference>
<dbReference type="InterPro" id="IPR002213">
    <property type="entry name" value="UDP_glucos_trans"/>
</dbReference>
<feature type="region of interest" description="Disordered" evidence="2">
    <location>
        <begin position="259"/>
        <end position="293"/>
    </location>
</feature>
<dbReference type="Gene3D" id="3.40.50.2000">
    <property type="entry name" value="Glycogen Phosphorylase B"/>
    <property type="match status" value="2"/>
</dbReference>
<evidence type="ECO:0000313" key="4">
    <source>
        <dbReference type="Proteomes" id="UP001318860"/>
    </source>
</evidence>
<dbReference type="PANTHER" id="PTHR48048:SF35">
    <property type="entry name" value="UDP-GLYCOSYLTRANSFERASES DOMAIN-CONTAINING PROTEIN"/>
    <property type="match status" value="1"/>
</dbReference>
<keyword evidence="1" id="KW-0808">Transferase</keyword>
<organism evidence="3 4">
    <name type="scientific">Rehmannia glutinosa</name>
    <name type="common">Chinese foxglove</name>
    <dbReference type="NCBI Taxonomy" id="99300"/>
    <lineage>
        <taxon>Eukaryota</taxon>
        <taxon>Viridiplantae</taxon>
        <taxon>Streptophyta</taxon>
        <taxon>Embryophyta</taxon>
        <taxon>Tracheophyta</taxon>
        <taxon>Spermatophyta</taxon>
        <taxon>Magnoliopsida</taxon>
        <taxon>eudicotyledons</taxon>
        <taxon>Gunneridae</taxon>
        <taxon>Pentapetalae</taxon>
        <taxon>asterids</taxon>
        <taxon>lamiids</taxon>
        <taxon>Lamiales</taxon>
        <taxon>Orobanchaceae</taxon>
        <taxon>Rehmannieae</taxon>
        <taxon>Rehmannia</taxon>
    </lineage>
</organism>
<dbReference type="Proteomes" id="UP001318860">
    <property type="component" value="Unassembled WGS sequence"/>
</dbReference>
<evidence type="ECO:0000256" key="1">
    <source>
        <dbReference type="ARBA" id="ARBA00022679"/>
    </source>
</evidence>
<dbReference type="Pfam" id="PF00201">
    <property type="entry name" value="UDPGT"/>
    <property type="match status" value="1"/>
</dbReference>
<dbReference type="PANTHER" id="PTHR48048">
    <property type="entry name" value="GLYCOSYLTRANSFERASE"/>
    <property type="match status" value="1"/>
</dbReference>
<evidence type="ECO:0000313" key="3">
    <source>
        <dbReference type="EMBL" id="KAK6141177.1"/>
    </source>
</evidence>
<feature type="compositionally biased region" description="Basic and acidic residues" evidence="2">
    <location>
        <begin position="261"/>
        <end position="272"/>
    </location>
</feature>
<feature type="compositionally biased region" description="Basic and acidic residues" evidence="2">
    <location>
        <begin position="279"/>
        <end position="293"/>
    </location>
</feature>
<dbReference type="InterPro" id="IPR050481">
    <property type="entry name" value="UDP-glycosyltransf_plant"/>
</dbReference>
<keyword evidence="4" id="KW-1185">Reference proteome</keyword>
<accession>A0ABR0W4L8</accession>
<name>A0ABR0W4L8_REHGL</name>
<protein>
    <submittedName>
        <fullName evidence="3">Uncharacterized protein</fullName>
    </submittedName>
</protein>
<proteinExistence type="predicted"/>
<gene>
    <name evidence="3" type="ORF">DH2020_025079</name>
</gene>
<sequence>MKIPDYIDTVSGSYADLLSASSSTPRLNFFHLPPTDPTPEWSSKTRGYFIHNLVLSQKSNISDFLRSRRPNVIGVVVDMLCTSMIHVAEDLEIPAYIFFTSPASFLGAMLHCQTLHDEQNQDVSELRNVETELLIPKEFVRGPGAGAGNWARAKRTPIPVVPTLPITERQMCKLPYRICQLRRNPAGRFPQPTARTGKVVGWVPQLDVLSQPAVGGFISHCGWNSVLEPIMRRADRDVAIARRAADECLPAGEGVGIGGGDHSELLREERGRGGGNGWRNREGNKGVDGEGVK</sequence>
<evidence type="ECO:0000256" key="2">
    <source>
        <dbReference type="SAM" id="MobiDB-lite"/>
    </source>
</evidence>
<dbReference type="EMBL" id="JABTTQ020000170">
    <property type="protein sequence ID" value="KAK6141177.1"/>
    <property type="molecule type" value="Genomic_DNA"/>
</dbReference>
<comment type="caution">
    <text evidence="3">The sequence shown here is derived from an EMBL/GenBank/DDBJ whole genome shotgun (WGS) entry which is preliminary data.</text>
</comment>
<dbReference type="SUPFAM" id="SSF53756">
    <property type="entry name" value="UDP-Glycosyltransferase/glycogen phosphorylase"/>
    <property type="match status" value="1"/>
</dbReference>